<reference evidence="2 3" key="1">
    <citation type="submission" date="2020-06" db="EMBL/GenBank/DDBJ databases">
        <authorList>
            <person name="Li R."/>
            <person name="Bekaert M."/>
        </authorList>
    </citation>
    <scope>NUCLEOTIDE SEQUENCE [LARGE SCALE GENOMIC DNA]</scope>
    <source>
        <strain evidence="3">wild</strain>
    </source>
</reference>
<evidence type="ECO:0000313" key="3">
    <source>
        <dbReference type="Proteomes" id="UP000507470"/>
    </source>
</evidence>
<name>A0A6J8CQA0_MYTCO</name>
<evidence type="ECO:0000256" key="1">
    <source>
        <dbReference type="SAM" id="MobiDB-lite"/>
    </source>
</evidence>
<feature type="region of interest" description="Disordered" evidence="1">
    <location>
        <begin position="53"/>
        <end position="74"/>
    </location>
</feature>
<proteinExistence type="predicted"/>
<dbReference type="Proteomes" id="UP000507470">
    <property type="component" value="Unassembled WGS sequence"/>
</dbReference>
<feature type="compositionally biased region" description="Low complexity" evidence="1">
    <location>
        <begin position="54"/>
        <end position="74"/>
    </location>
</feature>
<dbReference type="OrthoDB" id="6176808at2759"/>
<gene>
    <name evidence="2" type="ORF">MCOR_31546</name>
</gene>
<keyword evidence="3" id="KW-1185">Reference proteome</keyword>
<accession>A0A6J8CQA0</accession>
<dbReference type="EMBL" id="CACVKT020005663">
    <property type="protein sequence ID" value="CAC5397070.1"/>
    <property type="molecule type" value="Genomic_DNA"/>
</dbReference>
<sequence length="191" mass="21687">MSDKLKEFDDVLNKLLDTLVDSQTKHVRSSNVTNSSVLVKDISVQSDIVNPAPSTSIENNTMSNNNNISGNEQNTNIQVHFPTSMCNPTTVKNVRGFFKKTRQRVSIFNVGGINKHNSGEESMRQYLAARGVNVTHLRYFDKPNRRTASEQLNNDSHCETLIRDPSLWPEGIFLKEWLPWSVFLSTKTDYP</sequence>
<organism evidence="2 3">
    <name type="scientific">Mytilus coruscus</name>
    <name type="common">Sea mussel</name>
    <dbReference type="NCBI Taxonomy" id="42192"/>
    <lineage>
        <taxon>Eukaryota</taxon>
        <taxon>Metazoa</taxon>
        <taxon>Spiralia</taxon>
        <taxon>Lophotrochozoa</taxon>
        <taxon>Mollusca</taxon>
        <taxon>Bivalvia</taxon>
        <taxon>Autobranchia</taxon>
        <taxon>Pteriomorphia</taxon>
        <taxon>Mytilida</taxon>
        <taxon>Mytiloidea</taxon>
        <taxon>Mytilidae</taxon>
        <taxon>Mytilinae</taxon>
        <taxon>Mytilus</taxon>
    </lineage>
</organism>
<dbReference type="AlphaFoldDB" id="A0A6J8CQA0"/>
<protein>
    <submittedName>
        <fullName evidence="2">Uncharacterized protein</fullName>
    </submittedName>
</protein>
<evidence type="ECO:0000313" key="2">
    <source>
        <dbReference type="EMBL" id="CAC5397070.1"/>
    </source>
</evidence>